<dbReference type="AlphaFoldDB" id="A0AAV2QIL7"/>
<proteinExistence type="inferred from homology"/>
<dbReference type="Pfam" id="PF01531">
    <property type="entry name" value="Glyco_transf_11"/>
    <property type="match status" value="1"/>
</dbReference>
<evidence type="ECO:0000313" key="4">
    <source>
        <dbReference type="EMBL" id="CAL4084434.1"/>
    </source>
</evidence>
<evidence type="ECO:0000256" key="2">
    <source>
        <dbReference type="ARBA" id="ARBA00022679"/>
    </source>
</evidence>
<evidence type="ECO:0000256" key="1">
    <source>
        <dbReference type="ARBA" id="ARBA00022676"/>
    </source>
</evidence>
<dbReference type="Proteomes" id="UP001497623">
    <property type="component" value="Unassembled WGS sequence"/>
</dbReference>
<keyword evidence="3" id="KW-0735">Signal-anchor</keyword>
<comment type="similarity">
    <text evidence="3">Belongs to the glycosyltransferase 11 family.</text>
</comment>
<protein>
    <recommendedName>
        <fullName evidence="3">L-Fucosyltransferase</fullName>
        <ecNumber evidence="3">2.4.1.-</ecNumber>
    </recommendedName>
</protein>
<comment type="subcellular location">
    <subcellularLocation>
        <location evidence="3">Golgi apparatus</location>
        <location evidence="3">Golgi stack membrane</location>
        <topology evidence="3">Single-pass type II membrane protein</topology>
    </subcellularLocation>
</comment>
<keyword evidence="5" id="KW-1185">Reference proteome</keyword>
<evidence type="ECO:0000256" key="3">
    <source>
        <dbReference type="RuleBase" id="RU363129"/>
    </source>
</evidence>
<dbReference type="InterPro" id="IPR002516">
    <property type="entry name" value="Glyco_trans_11"/>
</dbReference>
<keyword evidence="3" id="KW-0325">Glycoprotein</keyword>
<evidence type="ECO:0000313" key="5">
    <source>
        <dbReference type="Proteomes" id="UP001497623"/>
    </source>
</evidence>
<reference evidence="4 5" key="1">
    <citation type="submission" date="2024-05" db="EMBL/GenBank/DDBJ databases">
        <authorList>
            <person name="Wallberg A."/>
        </authorList>
    </citation>
    <scope>NUCLEOTIDE SEQUENCE [LARGE SCALE GENOMIC DNA]</scope>
</reference>
<gene>
    <name evidence="4" type="ORF">MNOR_LOCUS12419</name>
</gene>
<dbReference type="GO" id="GO:0032580">
    <property type="term" value="C:Golgi cisterna membrane"/>
    <property type="evidence" value="ECO:0007669"/>
    <property type="project" value="UniProtKB-SubCell"/>
</dbReference>
<keyword evidence="3" id="KW-0812">Transmembrane</keyword>
<name>A0AAV2QIL7_MEGNR</name>
<sequence length="199" mass="23096">LNSYATALTLQEEFLGQATLAIGSDIYGNIVQVMDYRNLSIWVVGSNVMPCAKVLGMRQTVPIQYVEDYTRHLRPTIQTEIQNYNITGLKNIFKLPGYHNQLSFFAGSQDLIRRNIQLRPELLIKARSFLQEIRKRRGFDLIFIGFHIRRTDYEKRVMKNEHIALPGNLYYQSAMAYYRSCIRNPVFVACSDDISYAKQ</sequence>
<keyword evidence="1 3" id="KW-0328">Glycosyltransferase</keyword>
<keyword evidence="2 3" id="KW-0808">Transferase</keyword>
<dbReference type="GO" id="GO:0005975">
    <property type="term" value="P:carbohydrate metabolic process"/>
    <property type="evidence" value="ECO:0007669"/>
    <property type="project" value="InterPro"/>
</dbReference>
<keyword evidence="3" id="KW-0333">Golgi apparatus</keyword>
<feature type="non-terminal residue" evidence="4">
    <location>
        <position position="199"/>
    </location>
</feature>
<comment type="pathway">
    <text evidence="3">Protein modification; protein glycosylation.</text>
</comment>
<dbReference type="PANTHER" id="PTHR11927">
    <property type="entry name" value="GALACTOSIDE 2-L-FUCOSYLTRANSFERASE"/>
    <property type="match status" value="1"/>
</dbReference>
<dbReference type="EC" id="2.4.1.-" evidence="3"/>
<dbReference type="PANTHER" id="PTHR11927:SF9">
    <property type="entry name" value="L-FUCOSYLTRANSFERASE"/>
    <property type="match status" value="1"/>
</dbReference>
<dbReference type="GO" id="GO:0008107">
    <property type="term" value="F:galactoside 2-alpha-L-fucosyltransferase activity"/>
    <property type="evidence" value="ECO:0007669"/>
    <property type="project" value="InterPro"/>
</dbReference>
<organism evidence="4 5">
    <name type="scientific">Meganyctiphanes norvegica</name>
    <name type="common">Northern krill</name>
    <name type="synonym">Thysanopoda norvegica</name>
    <dbReference type="NCBI Taxonomy" id="48144"/>
    <lineage>
        <taxon>Eukaryota</taxon>
        <taxon>Metazoa</taxon>
        <taxon>Ecdysozoa</taxon>
        <taxon>Arthropoda</taxon>
        <taxon>Crustacea</taxon>
        <taxon>Multicrustacea</taxon>
        <taxon>Malacostraca</taxon>
        <taxon>Eumalacostraca</taxon>
        <taxon>Eucarida</taxon>
        <taxon>Euphausiacea</taxon>
        <taxon>Euphausiidae</taxon>
        <taxon>Meganyctiphanes</taxon>
    </lineage>
</organism>
<dbReference type="EMBL" id="CAXKWB010006798">
    <property type="protein sequence ID" value="CAL4084434.1"/>
    <property type="molecule type" value="Genomic_DNA"/>
</dbReference>
<feature type="non-terminal residue" evidence="4">
    <location>
        <position position="1"/>
    </location>
</feature>
<comment type="caution">
    <text evidence="4">The sequence shown here is derived from an EMBL/GenBank/DDBJ whole genome shotgun (WGS) entry which is preliminary data.</text>
</comment>
<accession>A0AAV2QIL7</accession>